<dbReference type="AlphaFoldDB" id="A0AA41Z317"/>
<dbReference type="GO" id="GO:0003677">
    <property type="term" value="F:DNA binding"/>
    <property type="evidence" value="ECO:0007669"/>
    <property type="project" value="UniProtKB-UniRule"/>
</dbReference>
<evidence type="ECO:0000256" key="2">
    <source>
        <dbReference type="ARBA" id="ARBA00022908"/>
    </source>
</evidence>
<dbReference type="InterPro" id="IPR044068">
    <property type="entry name" value="CB"/>
</dbReference>
<dbReference type="InterPro" id="IPR010998">
    <property type="entry name" value="Integrase_recombinase_N"/>
</dbReference>
<dbReference type="PANTHER" id="PTHR30349">
    <property type="entry name" value="PHAGE INTEGRASE-RELATED"/>
    <property type="match status" value="1"/>
</dbReference>
<comment type="similarity">
    <text evidence="1">Belongs to the 'phage' integrase family.</text>
</comment>
<evidence type="ECO:0000313" key="8">
    <source>
        <dbReference type="EMBL" id="MCW6513296.1"/>
    </source>
</evidence>
<dbReference type="PANTHER" id="PTHR30349:SF64">
    <property type="entry name" value="PROPHAGE INTEGRASE INTD-RELATED"/>
    <property type="match status" value="1"/>
</dbReference>
<feature type="non-terminal residue" evidence="8">
    <location>
        <position position="181"/>
    </location>
</feature>
<dbReference type="Pfam" id="PF13495">
    <property type="entry name" value="Phage_int_SAM_4"/>
    <property type="match status" value="1"/>
</dbReference>
<evidence type="ECO:0000256" key="4">
    <source>
        <dbReference type="ARBA" id="ARBA00023172"/>
    </source>
</evidence>
<comment type="caution">
    <text evidence="8">The sequence shown here is derived from an EMBL/GenBank/DDBJ whole genome shotgun (WGS) entry which is preliminary data.</text>
</comment>
<gene>
    <name evidence="8" type="ORF">M8523_36340</name>
</gene>
<sequence>MLDDMAMRGLHEDTQRNYIMFVRSFAAFLSRSPETATAEDVRRFQIHQADSGVQPPTINGSVSALRFLFTVTLDRPDLSRRLVLVRYAQKLPTVLNVEEVGRLLEAARGPKYRAALGVAYGAGLRVSEVVGLKTGDVDSTRMLIRVEQGKGRKDRNAMLSPQLLELLRQWWREGRRRGVML</sequence>
<reference evidence="8" key="1">
    <citation type="submission" date="2022-05" db="EMBL/GenBank/DDBJ databases">
        <authorList>
            <person name="Pankratov T."/>
        </authorList>
    </citation>
    <scope>NUCLEOTIDE SEQUENCE</scope>
    <source>
        <strain evidence="8">BP6-180914</strain>
    </source>
</reference>
<protein>
    <submittedName>
        <fullName evidence="8">Site-specific integrase</fullName>
    </submittedName>
</protein>
<evidence type="ECO:0000256" key="3">
    <source>
        <dbReference type="ARBA" id="ARBA00023125"/>
    </source>
</evidence>
<feature type="domain" description="Tyr recombinase" evidence="6">
    <location>
        <begin position="90"/>
        <end position="181"/>
    </location>
</feature>
<dbReference type="InterPro" id="IPR004107">
    <property type="entry name" value="Integrase_SAM-like_N"/>
</dbReference>
<proteinExistence type="inferred from homology"/>
<dbReference type="GO" id="GO:0015074">
    <property type="term" value="P:DNA integration"/>
    <property type="evidence" value="ECO:0007669"/>
    <property type="project" value="UniProtKB-KW"/>
</dbReference>
<keyword evidence="2" id="KW-0229">DNA integration</keyword>
<dbReference type="Gene3D" id="1.10.150.130">
    <property type="match status" value="1"/>
</dbReference>
<dbReference type="InterPro" id="IPR011010">
    <property type="entry name" value="DNA_brk_join_enz"/>
</dbReference>
<dbReference type="Pfam" id="PF00589">
    <property type="entry name" value="Phage_integrase"/>
    <property type="match status" value="1"/>
</dbReference>
<evidence type="ECO:0000256" key="1">
    <source>
        <dbReference type="ARBA" id="ARBA00008857"/>
    </source>
</evidence>
<dbReference type="RefSeq" id="WP_282589668.1">
    <property type="nucleotide sequence ID" value="NZ_JAMOIM010000162.1"/>
</dbReference>
<dbReference type="SUPFAM" id="SSF56349">
    <property type="entry name" value="DNA breaking-rejoining enzymes"/>
    <property type="match status" value="1"/>
</dbReference>
<dbReference type="PROSITE" id="PS51898">
    <property type="entry name" value="TYR_RECOMBINASE"/>
    <property type="match status" value="1"/>
</dbReference>
<accession>A0AA41Z317</accession>
<name>A0AA41Z317_9HYPH</name>
<evidence type="ECO:0000259" key="6">
    <source>
        <dbReference type="PROSITE" id="PS51898"/>
    </source>
</evidence>
<dbReference type="Proteomes" id="UP001165667">
    <property type="component" value="Unassembled WGS sequence"/>
</dbReference>
<keyword evidence="9" id="KW-1185">Reference proteome</keyword>
<organism evidence="8 9">
    <name type="scientific">Lichenifustis flavocetrariae</name>
    <dbReference type="NCBI Taxonomy" id="2949735"/>
    <lineage>
        <taxon>Bacteria</taxon>
        <taxon>Pseudomonadati</taxon>
        <taxon>Pseudomonadota</taxon>
        <taxon>Alphaproteobacteria</taxon>
        <taxon>Hyphomicrobiales</taxon>
        <taxon>Lichenihabitantaceae</taxon>
        <taxon>Lichenifustis</taxon>
    </lineage>
</organism>
<keyword evidence="3 5" id="KW-0238">DNA-binding</keyword>
<dbReference type="Gene3D" id="1.10.443.10">
    <property type="entry name" value="Intergrase catalytic core"/>
    <property type="match status" value="1"/>
</dbReference>
<dbReference type="InterPro" id="IPR050090">
    <property type="entry name" value="Tyrosine_recombinase_XerCD"/>
</dbReference>
<evidence type="ECO:0000259" key="7">
    <source>
        <dbReference type="PROSITE" id="PS51900"/>
    </source>
</evidence>
<dbReference type="GO" id="GO:0006310">
    <property type="term" value="P:DNA recombination"/>
    <property type="evidence" value="ECO:0007669"/>
    <property type="project" value="UniProtKB-KW"/>
</dbReference>
<feature type="domain" description="Core-binding (CB)" evidence="7">
    <location>
        <begin position="1"/>
        <end position="73"/>
    </location>
</feature>
<dbReference type="PROSITE" id="PS51900">
    <property type="entry name" value="CB"/>
    <property type="match status" value="1"/>
</dbReference>
<keyword evidence="4" id="KW-0233">DNA recombination</keyword>
<dbReference type="InterPro" id="IPR002104">
    <property type="entry name" value="Integrase_catalytic"/>
</dbReference>
<evidence type="ECO:0000313" key="9">
    <source>
        <dbReference type="Proteomes" id="UP001165667"/>
    </source>
</evidence>
<dbReference type="EMBL" id="JAMOIM010000162">
    <property type="protein sequence ID" value="MCW6513296.1"/>
    <property type="molecule type" value="Genomic_DNA"/>
</dbReference>
<evidence type="ECO:0000256" key="5">
    <source>
        <dbReference type="PROSITE-ProRule" id="PRU01248"/>
    </source>
</evidence>
<dbReference type="InterPro" id="IPR013762">
    <property type="entry name" value="Integrase-like_cat_sf"/>
</dbReference>